<feature type="non-terminal residue" evidence="2">
    <location>
        <position position="1"/>
    </location>
</feature>
<accession>A0A820EAZ1</accession>
<reference evidence="2" key="1">
    <citation type="submission" date="2021-02" db="EMBL/GenBank/DDBJ databases">
        <authorList>
            <person name="Nowell W R."/>
        </authorList>
    </citation>
    <scope>NUCLEOTIDE SEQUENCE</scope>
</reference>
<evidence type="ECO:0000313" key="1">
    <source>
        <dbReference type="EMBL" id="CAF2098646.1"/>
    </source>
</evidence>
<proteinExistence type="predicted"/>
<dbReference type="EMBL" id="CAJOBG010008474">
    <property type="protein sequence ID" value="CAF4244066.1"/>
    <property type="molecule type" value="Genomic_DNA"/>
</dbReference>
<dbReference type="Proteomes" id="UP000663866">
    <property type="component" value="Unassembled WGS sequence"/>
</dbReference>
<evidence type="ECO:0000313" key="4">
    <source>
        <dbReference type="Proteomes" id="UP000663866"/>
    </source>
</evidence>
<evidence type="ECO:0000313" key="3">
    <source>
        <dbReference type="EMBL" id="CAF4310269.1"/>
    </source>
</evidence>
<keyword evidence="4" id="KW-1185">Reference proteome</keyword>
<dbReference type="EMBL" id="CAJNRG010007852">
    <property type="protein sequence ID" value="CAF2098646.1"/>
    <property type="molecule type" value="Genomic_DNA"/>
</dbReference>
<organism evidence="2 4">
    <name type="scientific">Rotaria magnacalcarata</name>
    <dbReference type="NCBI Taxonomy" id="392030"/>
    <lineage>
        <taxon>Eukaryota</taxon>
        <taxon>Metazoa</taxon>
        <taxon>Spiralia</taxon>
        <taxon>Gnathifera</taxon>
        <taxon>Rotifera</taxon>
        <taxon>Eurotatoria</taxon>
        <taxon>Bdelloidea</taxon>
        <taxon>Philodinida</taxon>
        <taxon>Philodinidae</taxon>
        <taxon>Rotaria</taxon>
    </lineage>
</organism>
<evidence type="ECO:0000313" key="2">
    <source>
        <dbReference type="EMBL" id="CAF4244066.1"/>
    </source>
</evidence>
<comment type="caution">
    <text evidence="2">The sequence shown here is derived from an EMBL/GenBank/DDBJ whole genome shotgun (WGS) entry which is preliminary data.</text>
</comment>
<dbReference type="Proteomes" id="UP000663842">
    <property type="component" value="Unassembled WGS sequence"/>
</dbReference>
<gene>
    <name evidence="2" type="ORF">OVN521_LOCUS28674</name>
    <name evidence="3" type="ORF">UXM345_LOCUS33903</name>
    <name evidence="1" type="ORF">XDN619_LOCUS18194</name>
</gene>
<dbReference type="EMBL" id="CAJOBF010011789">
    <property type="protein sequence ID" value="CAF4310269.1"/>
    <property type="molecule type" value="Genomic_DNA"/>
</dbReference>
<sequence length="178" mass="20372">MSDYFSILSNIHSFFTESGVTNMYFKIAQQELDLVKSSTLKLWDITRRDSRWGAIDAIINNFSAVIKALVDISEEGGGSRSVNAGGLLTHVKKSIFIITSFILHQLFGIIKILSDHLKNYVRGEYLIKSIIQQIKELRDEQSFQQIYDKAKEFCGENGIDFVQQYRSHRTTQIPARFA</sequence>
<dbReference type="Proteomes" id="UP000663887">
    <property type="component" value="Unassembled WGS sequence"/>
</dbReference>
<name>A0A820EAZ1_9BILA</name>
<protein>
    <submittedName>
        <fullName evidence="2">Uncharacterized protein</fullName>
    </submittedName>
</protein>
<dbReference type="AlphaFoldDB" id="A0A820EAZ1"/>